<evidence type="ECO:0000313" key="11">
    <source>
        <dbReference type="Proteomes" id="UP000500767"/>
    </source>
</evidence>
<dbReference type="CDD" id="cd06261">
    <property type="entry name" value="TM_PBP2"/>
    <property type="match status" value="1"/>
</dbReference>
<evidence type="ECO:0000256" key="1">
    <source>
        <dbReference type="ARBA" id="ARBA00004651"/>
    </source>
</evidence>
<feature type="transmembrane region" description="Helical" evidence="8">
    <location>
        <begin position="125"/>
        <end position="147"/>
    </location>
</feature>
<evidence type="ECO:0000256" key="6">
    <source>
        <dbReference type="ARBA" id="ARBA00022989"/>
    </source>
</evidence>
<keyword evidence="6 8" id="KW-1133">Transmembrane helix</keyword>
<evidence type="ECO:0000256" key="2">
    <source>
        <dbReference type="ARBA" id="ARBA00007069"/>
    </source>
</evidence>
<evidence type="ECO:0000256" key="8">
    <source>
        <dbReference type="RuleBase" id="RU363032"/>
    </source>
</evidence>
<dbReference type="Pfam" id="PF00528">
    <property type="entry name" value="BPD_transp_1"/>
    <property type="match status" value="1"/>
</dbReference>
<dbReference type="RefSeq" id="WP_172443444.1">
    <property type="nucleotide sequence ID" value="NZ_CP053708.1"/>
</dbReference>
<feature type="transmembrane region" description="Helical" evidence="8">
    <location>
        <begin position="102"/>
        <end position="118"/>
    </location>
</feature>
<dbReference type="GO" id="GO:0005886">
    <property type="term" value="C:plasma membrane"/>
    <property type="evidence" value="ECO:0007669"/>
    <property type="project" value="UniProtKB-SubCell"/>
</dbReference>
<dbReference type="Proteomes" id="UP000500767">
    <property type="component" value="Chromosome"/>
</dbReference>
<name>A0A6M8HLK9_9PROT</name>
<keyword evidence="3 8" id="KW-0813">Transport</keyword>
<dbReference type="AlphaFoldDB" id="A0A6M8HLK9"/>
<dbReference type="PANTHER" id="PTHR42929:SF1">
    <property type="entry name" value="INNER MEMBRANE ABC TRANSPORTER PERMEASE PROTEIN YDCU-RELATED"/>
    <property type="match status" value="1"/>
</dbReference>
<dbReference type="PANTHER" id="PTHR42929">
    <property type="entry name" value="INNER MEMBRANE ABC TRANSPORTER PERMEASE PROTEIN YDCU-RELATED-RELATED"/>
    <property type="match status" value="1"/>
</dbReference>
<comment type="similarity">
    <text evidence="2">Belongs to the binding-protein-dependent transport system permease family. CysTW subfamily.</text>
</comment>
<sequence>MGTGPNSTGPAGGAPAQTWVLAAGWGVAVLLPLLFGLLLAIMQHRGLHLRWGFTFSAYRSLIEAGRIRVVLDTARMAAIVSVLCLLFGLPLALWLARNARPGLAVQMVWLCLTVPFFLDPSARGLALRLMLSAGGPVNSMLLHLHLVHQPVRWLLFSDFAVVIGLLGPYFPNMVWPIYLSLMLIDESLFDASSDLGASPTQTLRLMVLPLAVPGIMAGVIMTFIPALGDNVVPDLLGGGRTEYIADSVMALSTSMNYAGASAMATIVFALLGVLLLPTLLLRRMLTRAGAA</sequence>
<dbReference type="KEGG" id="lck:HN018_03565"/>
<gene>
    <name evidence="10" type="ORF">HN018_03565</name>
</gene>
<reference evidence="10 11" key="1">
    <citation type="journal article" date="2014" name="World J. Microbiol. Biotechnol.">
        <title>Biodiversity and physiological characteristics of Antarctic and Arctic lichens-associated bacteria.</title>
        <authorList>
            <person name="Lee Y.M."/>
            <person name="Kim E.H."/>
            <person name="Lee H.K."/>
            <person name="Hong S.G."/>
        </authorList>
    </citation>
    <scope>NUCLEOTIDE SEQUENCE [LARGE SCALE GENOMIC DNA]</scope>
    <source>
        <strain evidence="10 11">PAMC 26569</strain>
    </source>
</reference>
<keyword evidence="4" id="KW-1003">Cell membrane</keyword>
<proteinExistence type="inferred from homology"/>
<keyword evidence="5 8" id="KW-0812">Transmembrane</keyword>
<feature type="transmembrane region" description="Helical" evidence="8">
    <location>
        <begin position="20"/>
        <end position="41"/>
    </location>
</feature>
<keyword evidence="11" id="KW-1185">Reference proteome</keyword>
<feature type="transmembrane region" description="Helical" evidence="8">
    <location>
        <begin position="159"/>
        <end position="184"/>
    </location>
</feature>
<evidence type="ECO:0000256" key="4">
    <source>
        <dbReference type="ARBA" id="ARBA00022475"/>
    </source>
</evidence>
<dbReference type="PROSITE" id="PS50928">
    <property type="entry name" value="ABC_TM1"/>
    <property type="match status" value="1"/>
</dbReference>
<feature type="domain" description="ABC transmembrane type-1" evidence="9">
    <location>
        <begin position="70"/>
        <end position="276"/>
    </location>
</feature>
<dbReference type="GO" id="GO:0055085">
    <property type="term" value="P:transmembrane transport"/>
    <property type="evidence" value="ECO:0007669"/>
    <property type="project" value="InterPro"/>
</dbReference>
<evidence type="ECO:0000256" key="3">
    <source>
        <dbReference type="ARBA" id="ARBA00022448"/>
    </source>
</evidence>
<feature type="transmembrane region" description="Helical" evidence="8">
    <location>
        <begin position="76"/>
        <end position="96"/>
    </location>
</feature>
<evidence type="ECO:0000256" key="5">
    <source>
        <dbReference type="ARBA" id="ARBA00022692"/>
    </source>
</evidence>
<evidence type="ECO:0000256" key="7">
    <source>
        <dbReference type="ARBA" id="ARBA00023136"/>
    </source>
</evidence>
<evidence type="ECO:0000313" key="10">
    <source>
        <dbReference type="EMBL" id="QKE89237.1"/>
    </source>
</evidence>
<comment type="subcellular location">
    <subcellularLocation>
        <location evidence="1 8">Cell membrane</location>
        <topology evidence="1 8">Multi-pass membrane protein</topology>
    </subcellularLocation>
</comment>
<accession>A0A6M8HLK9</accession>
<feature type="transmembrane region" description="Helical" evidence="8">
    <location>
        <begin position="257"/>
        <end position="281"/>
    </location>
</feature>
<keyword evidence="7 8" id="KW-0472">Membrane</keyword>
<dbReference type="InterPro" id="IPR035906">
    <property type="entry name" value="MetI-like_sf"/>
</dbReference>
<dbReference type="Gene3D" id="1.10.3720.10">
    <property type="entry name" value="MetI-like"/>
    <property type="match status" value="1"/>
</dbReference>
<organism evidence="10 11">
    <name type="scientific">Lichenicola cladoniae</name>
    <dbReference type="NCBI Taxonomy" id="1484109"/>
    <lineage>
        <taxon>Bacteria</taxon>
        <taxon>Pseudomonadati</taxon>
        <taxon>Pseudomonadota</taxon>
        <taxon>Alphaproteobacteria</taxon>
        <taxon>Acetobacterales</taxon>
        <taxon>Acetobacteraceae</taxon>
        <taxon>Lichenicola</taxon>
    </lineage>
</organism>
<dbReference type="SUPFAM" id="SSF161098">
    <property type="entry name" value="MetI-like"/>
    <property type="match status" value="1"/>
</dbReference>
<dbReference type="EMBL" id="CP053708">
    <property type="protein sequence ID" value="QKE89237.1"/>
    <property type="molecule type" value="Genomic_DNA"/>
</dbReference>
<protein>
    <submittedName>
        <fullName evidence="10">ABC transporter permease</fullName>
    </submittedName>
</protein>
<feature type="transmembrane region" description="Helical" evidence="8">
    <location>
        <begin position="205"/>
        <end position="227"/>
    </location>
</feature>
<dbReference type="InterPro" id="IPR000515">
    <property type="entry name" value="MetI-like"/>
</dbReference>
<evidence type="ECO:0000259" key="9">
    <source>
        <dbReference type="PROSITE" id="PS50928"/>
    </source>
</evidence>